<reference evidence="1 2" key="1">
    <citation type="journal article" date="2019" name="Nat. Med.">
        <title>A library of human gut bacterial isolates paired with longitudinal multiomics data enables mechanistic microbiome research.</title>
        <authorList>
            <person name="Poyet M."/>
            <person name="Groussin M."/>
            <person name="Gibbons S.M."/>
            <person name="Avila-Pacheco J."/>
            <person name="Jiang X."/>
            <person name="Kearney S.M."/>
            <person name="Perrotta A.R."/>
            <person name="Berdy B."/>
            <person name="Zhao S."/>
            <person name="Lieberman T.D."/>
            <person name="Swanson P.K."/>
            <person name="Smith M."/>
            <person name="Roesemann S."/>
            <person name="Alexander J.E."/>
            <person name="Rich S.A."/>
            <person name="Livny J."/>
            <person name="Vlamakis H."/>
            <person name="Clish C."/>
            <person name="Bullock K."/>
            <person name="Deik A."/>
            <person name="Scott J."/>
            <person name="Pierce K.A."/>
            <person name="Xavier R.J."/>
            <person name="Alm E.J."/>
        </authorList>
    </citation>
    <scope>NUCLEOTIDE SEQUENCE [LARGE SCALE GENOMIC DNA]</scope>
    <source>
        <strain evidence="1 2">BIOML-A10</strain>
    </source>
</reference>
<organism evidence="1 2">
    <name type="scientific">Bacteroides salyersiae</name>
    <dbReference type="NCBI Taxonomy" id="291644"/>
    <lineage>
        <taxon>Bacteria</taxon>
        <taxon>Pseudomonadati</taxon>
        <taxon>Bacteroidota</taxon>
        <taxon>Bacteroidia</taxon>
        <taxon>Bacteroidales</taxon>
        <taxon>Bacteroidaceae</taxon>
        <taxon>Bacteroides</taxon>
    </lineage>
</organism>
<dbReference type="AntiFam" id="ANF00258">
    <property type="entry name" value="Domain of unknown function (DUF1196)"/>
</dbReference>
<dbReference type="AlphaFoldDB" id="A0A7J4XIS8"/>
<gene>
    <name evidence="1" type="ORF">F3F73_12195</name>
</gene>
<sequence length="51" mass="5916">MFSAICFISPTLPHKWIAKRVFKSHSIYNIHKRGLRVRSCQVQCATPICIE</sequence>
<name>A0A7J4XIS8_9BACE</name>
<proteinExistence type="predicted"/>
<evidence type="ECO:0000313" key="1">
    <source>
        <dbReference type="EMBL" id="KAA3764648.1"/>
    </source>
</evidence>
<dbReference type="EMBL" id="VWMK01000011">
    <property type="protein sequence ID" value="KAA3764648.1"/>
    <property type="molecule type" value="Genomic_DNA"/>
</dbReference>
<evidence type="ECO:0000313" key="2">
    <source>
        <dbReference type="Proteomes" id="UP000422221"/>
    </source>
</evidence>
<accession>A0A7J4XIS8</accession>
<comment type="caution">
    <text evidence="1">The sequence shown here is derived from an EMBL/GenBank/DDBJ whole genome shotgun (WGS) entry which is preliminary data.</text>
</comment>
<dbReference type="Proteomes" id="UP000422221">
    <property type="component" value="Unassembled WGS sequence"/>
</dbReference>
<protein>
    <submittedName>
        <fullName evidence="1">DUF1196 domain-containing protein</fullName>
    </submittedName>
</protein>